<dbReference type="EC" id="2.3.2.30" evidence="7"/>
<reference evidence="11 12" key="1">
    <citation type="journal article" date="2014" name="BMC Genomics">
        <title>A genomic perspective on a new bacterial genus and species from the Alcaligenaceae family, Basilea psittacipulmonis.</title>
        <authorList>
            <person name="Whiteson K.L."/>
            <person name="Hernandez D."/>
            <person name="Lazarevic V."/>
            <person name="Gaia N."/>
            <person name="Farinelli L."/>
            <person name="Francois P."/>
            <person name="Pilo P."/>
            <person name="Frey J."/>
            <person name="Schrenzel J."/>
        </authorList>
    </citation>
    <scope>NUCLEOTIDE SEQUENCE [LARGE SCALE GENOMIC DNA]</scope>
    <source>
        <strain evidence="11 12">DSM 24701</strain>
    </source>
</reference>
<dbReference type="Gene3D" id="3.40.630.30">
    <property type="match status" value="1"/>
</dbReference>
<evidence type="ECO:0000256" key="10">
    <source>
        <dbReference type="ARBA" id="ARBA00047785"/>
    </source>
</evidence>
<dbReference type="AlphaFoldDB" id="A0A077DFK4"/>
<comment type="similarity">
    <text evidence="6">Belongs to the acetyltransferase family. OlsB subfamily.</text>
</comment>
<sequence>MKEIFRVDDADTQLILGIADTEQEIEQIQRLRYEVYTQDMGVHFPEAEDGVDKDSYDPYCQHLMVVDAKKNKIVGTYRVMLPEQAKIRGYYTESEFDISKLLPNRDILCECGRSCTHPDYRSGGTIRLLWMGLAYFLRTYKCRYILGCASTSLSDGGLQAAQVWYKVRDVAKAENLMIPLHPYPIDELEKLIDPNSDIKISPLIKGYLSMGGSVCGYPAWDKDFNAVDFPILVDVERMTARYRHHFGL</sequence>
<dbReference type="OrthoDB" id="9787072at2"/>
<dbReference type="HOGENOM" id="CLU_058962_0_0_4"/>
<evidence type="ECO:0000256" key="3">
    <source>
        <dbReference type="ARBA" id="ARBA00022679"/>
    </source>
</evidence>
<dbReference type="GO" id="GO:0043810">
    <property type="term" value="F:ornithine-acyl [acyl carrier protein] N-acyltransferase activity"/>
    <property type="evidence" value="ECO:0007669"/>
    <property type="project" value="UniProtKB-EC"/>
</dbReference>
<keyword evidence="5" id="KW-0012">Acyltransferase</keyword>
<evidence type="ECO:0000256" key="5">
    <source>
        <dbReference type="ARBA" id="ARBA00023315"/>
    </source>
</evidence>
<dbReference type="Pfam" id="PF13444">
    <property type="entry name" value="Acetyltransf_5"/>
    <property type="match status" value="1"/>
</dbReference>
<dbReference type="KEGG" id="bpsi:IX83_06160"/>
<evidence type="ECO:0000256" key="6">
    <source>
        <dbReference type="ARBA" id="ARBA00038095"/>
    </source>
</evidence>
<evidence type="ECO:0000313" key="12">
    <source>
        <dbReference type="Proteomes" id="UP000028945"/>
    </source>
</evidence>
<gene>
    <name evidence="11" type="ORF">IX83_06160</name>
</gene>
<keyword evidence="2" id="KW-0444">Lipid biosynthesis</keyword>
<comment type="function">
    <text evidence="9">Catalyzes the first step in the biosynthesis of ornithine lipids, which are phosphorus-free membrane lipids. Catalyzes the 3-hydroxyacyl-acyl carrier protein-dependent acylation of ornithine to form lyso-ornithine lipid (LOL).</text>
</comment>
<dbReference type="SUPFAM" id="SSF55729">
    <property type="entry name" value="Acyl-CoA N-acyltransferases (Nat)"/>
    <property type="match status" value="1"/>
</dbReference>
<evidence type="ECO:0000256" key="8">
    <source>
        <dbReference type="ARBA" id="ARBA00039866"/>
    </source>
</evidence>
<dbReference type="RefSeq" id="WP_038500265.1">
    <property type="nucleotide sequence ID" value="NZ_AFWK01000087.1"/>
</dbReference>
<keyword evidence="3" id="KW-0808">Transferase</keyword>
<evidence type="ECO:0000313" key="11">
    <source>
        <dbReference type="EMBL" id="AIL32951.1"/>
    </source>
</evidence>
<dbReference type="InterPro" id="IPR016181">
    <property type="entry name" value="Acyl_CoA_acyltransferase"/>
</dbReference>
<accession>A0A077DFK4</accession>
<dbReference type="Proteomes" id="UP000028945">
    <property type="component" value="Chromosome"/>
</dbReference>
<evidence type="ECO:0000256" key="2">
    <source>
        <dbReference type="ARBA" id="ARBA00022516"/>
    </source>
</evidence>
<dbReference type="InterPro" id="IPR052351">
    <property type="entry name" value="Ornithine_N-alpha-AT"/>
</dbReference>
<evidence type="ECO:0000256" key="9">
    <source>
        <dbReference type="ARBA" id="ARBA00045724"/>
    </source>
</evidence>
<dbReference type="PANTHER" id="PTHR37323">
    <property type="entry name" value="GCN5-RELATED N-ACETYLTRANSFERASE"/>
    <property type="match status" value="1"/>
</dbReference>
<dbReference type="PANTHER" id="PTHR37323:SF1">
    <property type="entry name" value="L-ORNITHINE N(ALPHA)-ACYLTRANSFERASE"/>
    <property type="match status" value="1"/>
</dbReference>
<evidence type="ECO:0000256" key="7">
    <source>
        <dbReference type="ARBA" id="ARBA00039058"/>
    </source>
</evidence>
<proteinExistence type="inferred from homology"/>
<dbReference type="STRING" id="1072685.IX83_06160"/>
<comment type="catalytic activity">
    <reaction evidence="10">
        <text>a (3R)-hydroxyacyl-[ACP] + L-ornithine = a lyso-ornithine lipid + holo-[ACP] + H(+)</text>
        <dbReference type="Rhea" id="RHEA:20633"/>
        <dbReference type="Rhea" id="RHEA-COMP:9685"/>
        <dbReference type="Rhea" id="RHEA-COMP:9945"/>
        <dbReference type="ChEBI" id="CHEBI:15378"/>
        <dbReference type="ChEBI" id="CHEBI:46911"/>
        <dbReference type="ChEBI" id="CHEBI:64479"/>
        <dbReference type="ChEBI" id="CHEBI:78827"/>
        <dbReference type="ChEBI" id="CHEBI:138482"/>
        <dbReference type="EC" id="2.3.2.30"/>
    </reaction>
    <physiologicalReaction direction="left-to-right" evidence="10">
        <dbReference type="Rhea" id="RHEA:20634"/>
    </physiologicalReaction>
</comment>
<dbReference type="eggNOG" id="COG3176">
    <property type="taxonomic scope" value="Bacteria"/>
</dbReference>
<evidence type="ECO:0000256" key="1">
    <source>
        <dbReference type="ARBA" id="ARBA00005189"/>
    </source>
</evidence>
<keyword evidence="4" id="KW-0443">Lipid metabolism</keyword>
<evidence type="ECO:0000256" key="4">
    <source>
        <dbReference type="ARBA" id="ARBA00023098"/>
    </source>
</evidence>
<dbReference type="GO" id="GO:0006629">
    <property type="term" value="P:lipid metabolic process"/>
    <property type="evidence" value="ECO:0007669"/>
    <property type="project" value="UniProtKB-KW"/>
</dbReference>
<name>A0A077DFK4_9BURK</name>
<keyword evidence="12" id="KW-1185">Reference proteome</keyword>
<dbReference type="EMBL" id="CP009238">
    <property type="protein sequence ID" value="AIL32951.1"/>
    <property type="molecule type" value="Genomic_DNA"/>
</dbReference>
<organism evidence="11 12">
    <name type="scientific">Basilea psittacipulmonis DSM 24701</name>
    <dbReference type="NCBI Taxonomy" id="1072685"/>
    <lineage>
        <taxon>Bacteria</taxon>
        <taxon>Pseudomonadati</taxon>
        <taxon>Pseudomonadota</taxon>
        <taxon>Betaproteobacteria</taxon>
        <taxon>Burkholderiales</taxon>
        <taxon>Alcaligenaceae</taxon>
        <taxon>Basilea</taxon>
    </lineage>
</organism>
<comment type="pathway">
    <text evidence="1">Lipid metabolism.</text>
</comment>
<protein>
    <recommendedName>
        <fullName evidence="8">L-ornithine N(alpha)-acyltransferase</fullName>
        <ecNumber evidence="7">2.3.2.30</ecNumber>
    </recommendedName>
</protein>